<keyword evidence="8" id="KW-0131">Cell cycle</keyword>
<feature type="compositionally biased region" description="Basic and acidic residues" evidence="11">
    <location>
        <begin position="256"/>
        <end position="268"/>
    </location>
</feature>
<dbReference type="InterPro" id="IPR028009">
    <property type="entry name" value="ESCO_Acetyltransf_dom"/>
</dbReference>
<evidence type="ECO:0000256" key="2">
    <source>
        <dbReference type="ARBA" id="ARBA00005816"/>
    </source>
</evidence>
<keyword evidence="15" id="KW-1185">Reference proteome</keyword>
<keyword evidence="6" id="KW-0862">Zinc</keyword>
<accession>A0AAD8G9K8</accession>
<dbReference type="InterPro" id="IPR028005">
    <property type="entry name" value="AcTrfase_ESCO_Znf_dom"/>
</dbReference>
<evidence type="ECO:0000256" key="6">
    <source>
        <dbReference type="ARBA" id="ARBA00022833"/>
    </source>
</evidence>
<dbReference type="PANTHER" id="PTHR45884">
    <property type="entry name" value="N-ACETYLTRANSFERASE ECO"/>
    <property type="match status" value="1"/>
</dbReference>
<dbReference type="AlphaFoldDB" id="A0AAD8G9K8"/>
<feature type="region of interest" description="Disordered" evidence="11">
    <location>
        <begin position="1"/>
        <end position="74"/>
    </location>
</feature>
<name>A0AAD8G9K8_ACIOX</name>
<feature type="compositionally biased region" description="Polar residues" evidence="11">
    <location>
        <begin position="312"/>
        <end position="327"/>
    </location>
</feature>
<protein>
    <submittedName>
        <fullName evidence="14">N-acetyltransferase ESCO2</fullName>
    </submittedName>
</protein>
<sequence length="697" mass="77151">MLTSGNGTPRKRKHSSEGPLSASGSPTKKLLKDFGSPPRRKSPRLPSSSLGKTGLKTIDNDKENCSSPFKSLSPVKQLKSPLQSAVAPAGLSQFNWSPKPASPFKPSVKTGSFYGKGKVLYLTPLERKVMNDGKPTVINEGKRDQITLPKSVKLAKRNKTSLKPNLGVSRSSRTCITDYLKPKPATETPSQLIPSDPREGGLKTFSSLRFSGLTAKPKPKLLVGAAFFATGTKGRSMYKKQTQKKSKPTPYKPKPRPPEMDVKKQDPDQLIKKVDTVMLKQSMASESHVTFKQKQKANPGVAAESHVLRNELTPNTKVPDNQAQGNERSPETKTDQRLQNHLITKQVKVVLRRIDGMQASSGSSMGELSNVEDSCTPAIGSDTVFDFKNTSLHLKQARKRSPPAASVYPIFSTPSSTLKGHRPARVEMASPVACQSPFLPAAALPKPAKLQRNIKRSKDSEKQATDQLIIDAGQKHFGAIACKSCGMIYTAGSPEDEFQHTQYHQSLLDKIKFVGWKKERVVAEYWDGKIILVLPDDPKYAVKKADEVRQLADNELGFKQVSLSCPSRSKTYLFVNSEKMIVGCLVAEQIKLAFRVLNEPAEQKELKKHELLEHHRAWCCSTKPENAICGISRIWVFSLMRRKGIGRRMVDTVRNSFMYGCHLSKEEIAFSDPTPDGKLFASNYCETPAFLVYNFIS</sequence>
<reference evidence="14" key="1">
    <citation type="submission" date="2022-02" db="EMBL/GenBank/DDBJ databases">
        <title>Atlantic sturgeon de novo genome assembly.</title>
        <authorList>
            <person name="Stock M."/>
            <person name="Klopp C."/>
            <person name="Guiguen Y."/>
            <person name="Cabau C."/>
            <person name="Parinello H."/>
            <person name="Santidrian Yebra-Pimentel E."/>
            <person name="Kuhl H."/>
            <person name="Dirks R.P."/>
            <person name="Guessner J."/>
            <person name="Wuertz S."/>
            <person name="Du K."/>
            <person name="Schartl M."/>
        </authorList>
    </citation>
    <scope>NUCLEOTIDE SEQUENCE</scope>
    <source>
        <strain evidence="14">STURGEONOMICS-FGT-2020</strain>
        <tissue evidence="14">Whole blood</tissue>
    </source>
</reference>
<gene>
    <name evidence="14" type="primary">esco2</name>
    <name evidence="14" type="ORF">AOXY_G7110</name>
</gene>
<evidence type="ECO:0000256" key="1">
    <source>
        <dbReference type="ARBA" id="ARBA00004123"/>
    </source>
</evidence>
<evidence type="ECO:0000256" key="5">
    <source>
        <dbReference type="ARBA" id="ARBA00022771"/>
    </source>
</evidence>
<evidence type="ECO:0000259" key="12">
    <source>
        <dbReference type="Pfam" id="PF13878"/>
    </source>
</evidence>
<keyword evidence="3" id="KW-0808">Transferase</keyword>
<evidence type="ECO:0000256" key="9">
    <source>
        <dbReference type="ARBA" id="ARBA00023315"/>
    </source>
</evidence>
<dbReference type="GO" id="GO:0000785">
    <property type="term" value="C:chromatin"/>
    <property type="evidence" value="ECO:0007669"/>
    <property type="project" value="TreeGrafter"/>
</dbReference>
<keyword evidence="4" id="KW-0479">Metal-binding</keyword>
<comment type="similarity">
    <text evidence="2">Belongs to the acetyltransferase family. ECO subfamily.</text>
</comment>
<feature type="domain" description="N-acetyltransferase ESCO zinc-finger" evidence="12">
    <location>
        <begin position="467"/>
        <end position="505"/>
    </location>
</feature>
<evidence type="ECO:0000256" key="11">
    <source>
        <dbReference type="SAM" id="MobiDB-lite"/>
    </source>
</evidence>
<dbReference type="PANTHER" id="PTHR45884:SF3">
    <property type="entry name" value="N-ACETYLTRANSFERASE ESCO2"/>
    <property type="match status" value="1"/>
</dbReference>
<organism evidence="14 15">
    <name type="scientific">Acipenser oxyrinchus oxyrinchus</name>
    <dbReference type="NCBI Taxonomy" id="40147"/>
    <lineage>
        <taxon>Eukaryota</taxon>
        <taxon>Metazoa</taxon>
        <taxon>Chordata</taxon>
        <taxon>Craniata</taxon>
        <taxon>Vertebrata</taxon>
        <taxon>Euteleostomi</taxon>
        <taxon>Actinopterygii</taxon>
        <taxon>Chondrostei</taxon>
        <taxon>Acipenseriformes</taxon>
        <taxon>Acipenseridae</taxon>
        <taxon>Acipenser</taxon>
    </lineage>
</organism>
<dbReference type="Pfam" id="PF13880">
    <property type="entry name" value="Acetyltransf_13"/>
    <property type="match status" value="1"/>
</dbReference>
<comment type="catalytic activity">
    <reaction evidence="10">
        <text>L-lysyl-[protein] + acetyl-CoA = N(6)-acetyl-L-lysyl-[protein] + CoA + H(+)</text>
        <dbReference type="Rhea" id="RHEA:45948"/>
        <dbReference type="Rhea" id="RHEA-COMP:9752"/>
        <dbReference type="Rhea" id="RHEA-COMP:10731"/>
        <dbReference type="ChEBI" id="CHEBI:15378"/>
        <dbReference type="ChEBI" id="CHEBI:29969"/>
        <dbReference type="ChEBI" id="CHEBI:57287"/>
        <dbReference type="ChEBI" id="CHEBI:57288"/>
        <dbReference type="ChEBI" id="CHEBI:61930"/>
    </reaction>
</comment>
<feature type="domain" description="N-acetyltransferase ESCO acetyl-transferase" evidence="13">
    <location>
        <begin position="626"/>
        <end position="693"/>
    </location>
</feature>
<dbReference type="Pfam" id="PF13878">
    <property type="entry name" value="zf-C2H2_3"/>
    <property type="match status" value="1"/>
</dbReference>
<keyword evidence="9" id="KW-0012">Acyltransferase</keyword>
<dbReference type="GO" id="GO:0061733">
    <property type="term" value="F:protein-lysine-acetyltransferase activity"/>
    <property type="evidence" value="ECO:0007669"/>
    <property type="project" value="TreeGrafter"/>
</dbReference>
<dbReference type="Proteomes" id="UP001230051">
    <property type="component" value="Unassembled WGS sequence"/>
</dbReference>
<feature type="region of interest" description="Disordered" evidence="11">
    <location>
        <begin position="235"/>
        <end position="268"/>
    </location>
</feature>
<feature type="region of interest" description="Disordered" evidence="11">
    <location>
        <begin position="180"/>
        <end position="200"/>
    </location>
</feature>
<proteinExistence type="inferred from homology"/>
<dbReference type="GO" id="GO:0008270">
    <property type="term" value="F:zinc ion binding"/>
    <property type="evidence" value="ECO:0007669"/>
    <property type="project" value="UniProtKB-KW"/>
</dbReference>
<dbReference type="EMBL" id="JAGXEW010000006">
    <property type="protein sequence ID" value="KAK1170297.1"/>
    <property type="molecule type" value="Genomic_DNA"/>
</dbReference>
<evidence type="ECO:0000256" key="3">
    <source>
        <dbReference type="ARBA" id="ARBA00022679"/>
    </source>
</evidence>
<evidence type="ECO:0000313" key="14">
    <source>
        <dbReference type="EMBL" id="KAK1170297.1"/>
    </source>
</evidence>
<evidence type="ECO:0000259" key="13">
    <source>
        <dbReference type="Pfam" id="PF13880"/>
    </source>
</evidence>
<comment type="subcellular location">
    <subcellularLocation>
        <location evidence="1">Nucleus</location>
    </subcellularLocation>
</comment>
<comment type="caution">
    <text evidence="14">The sequence shown here is derived from an EMBL/GenBank/DDBJ whole genome shotgun (WGS) entry which is preliminary data.</text>
</comment>
<evidence type="ECO:0000256" key="8">
    <source>
        <dbReference type="ARBA" id="ARBA00023306"/>
    </source>
</evidence>
<dbReference type="GO" id="GO:0007064">
    <property type="term" value="P:mitotic sister chromatid cohesion"/>
    <property type="evidence" value="ECO:0007669"/>
    <property type="project" value="TreeGrafter"/>
</dbReference>
<feature type="compositionally biased region" description="Basic and acidic residues" evidence="11">
    <location>
        <begin position="328"/>
        <end position="337"/>
    </location>
</feature>
<keyword evidence="5" id="KW-0863">Zinc-finger</keyword>
<feature type="compositionally biased region" description="Basic residues" evidence="11">
    <location>
        <begin position="236"/>
        <end position="247"/>
    </location>
</feature>
<feature type="region of interest" description="Disordered" evidence="11">
    <location>
        <begin position="287"/>
        <end position="337"/>
    </location>
</feature>
<evidence type="ECO:0000256" key="10">
    <source>
        <dbReference type="ARBA" id="ARBA00047902"/>
    </source>
</evidence>
<evidence type="ECO:0000313" key="15">
    <source>
        <dbReference type="Proteomes" id="UP001230051"/>
    </source>
</evidence>
<evidence type="ECO:0000256" key="4">
    <source>
        <dbReference type="ARBA" id="ARBA00022723"/>
    </source>
</evidence>
<evidence type="ECO:0000256" key="7">
    <source>
        <dbReference type="ARBA" id="ARBA00023242"/>
    </source>
</evidence>
<dbReference type="GO" id="GO:0005634">
    <property type="term" value="C:nucleus"/>
    <property type="evidence" value="ECO:0007669"/>
    <property type="project" value="UniProtKB-SubCell"/>
</dbReference>
<keyword evidence="7" id="KW-0539">Nucleus</keyword>